<evidence type="ECO:0000256" key="1">
    <source>
        <dbReference type="ARBA" id="ARBA00004496"/>
    </source>
</evidence>
<keyword evidence="7 9" id="KW-0239">DNA-directed DNA polymerase</keyword>
<evidence type="ECO:0000256" key="7">
    <source>
        <dbReference type="ARBA" id="ARBA00022932"/>
    </source>
</evidence>
<dbReference type="InterPro" id="IPR022637">
    <property type="entry name" value="DNA_polIII_beta_cen"/>
</dbReference>
<dbReference type="GO" id="GO:0009360">
    <property type="term" value="C:DNA polymerase III complex"/>
    <property type="evidence" value="ECO:0007669"/>
    <property type="project" value="InterPro"/>
</dbReference>
<dbReference type="Pfam" id="PF02768">
    <property type="entry name" value="DNA_pol3_beta_3"/>
    <property type="match status" value="1"/>
</dbReference>
<dbReference type="Proteomes" id="UP000034246">
    <property type="component" value="Unassembled WGS sequence"/>
</dbReference>
<evidence type="ECO:0000256" key="2">
    <source>
        <dbReference type="ARBA" id="ARBA00010752"/>
    </source>
</evidence>
<evidence type="ECO:0000256" key="9">
    <source>
        <dbReference type="PIRNR" id="PIRNR000804"/>
    </source>
</evidence>
<keyword evidence="4 9" id="KW-0808">Transferase</keyword>
<name>A0A0G0NEP0_9BACT</name>
<dbReference type="InterPro" id="IPR022634">
    <property type="entry name" value="DNA_polIII_beta_N"/>
</dbReference>
<evidence type="ECO:0000256" key="4">
    <source>
        <dbReference type="ARBA" id="ARBA00022679"/>
    </source>
</evidence>
<keyword evidence="3 9" id="KW-0963">Cytoplasm</keyword>
<dbReference type="Gene3D" id="3.70.10.10">
    <property type="match status" value="1"/>
</dbReference>
<dbReference type="Pfam" id="PF00712">
    <property type="entry name" value="DNA_pol3_beta"/>
    <property type="match status" value="1"/>
</dbReference>
<dbReference type="GO" id="GO:0003677">
    <property type="term" value="F:DNA binding"/>
    <property type="evidence" value="ECO:0007669"/>
    <property type="project" value="UniProtKB-UniRule"/>
</dbReference>
<dbReference type="EMBL" id="LBWP01000009">
    <property type="protein sequence ID" value="KKR11276.1"/>
    <property type="molecule type" value="Genomic_DNA"/>
</dbReference>
<dbReference type="Gene3D" id="3.10.150.10">
    <property type="entry name" value="DNA Polymerase III, subunit A, domain 2"/>
    <property type="match status" value="1"/>
</dbReference>
<comment type="function">
    <text evidence="9">Confers DNA tethering and processivity to DNA polymerases and other proteins. Acts as a clamp, forming a ring around DNA (a reaction catalyzed by the clamp-loading complex) which diffuses in an ATP-independent manner freely and bidirectionally along dsDNA. Initially characterized for its ability to contact the catalytic subunit of DNA polymerase III (Pol III), a complex, multichain enzyme responsible for most of the replicative synthesis in bacteria; Pol III exhibits 3'-5' exonuclease proofreading activity. The beta chain is required for initiation of replication as well as for processivity of DNA replication.</text>
</comment>
<evidence type="ECO:0000256" key="5">
    <source>
        <dbReference type="ARBA" id="ARBA00022695"/>
    </source>
</evidence>
<evidence type="ECO:0000259" key="12">
    <source>
        <dbReference type="Pfam" id="PF02768"/>
    </source>
</evidence>
<dbReference type="Pfam" id="PF02767">
    <property type="entry name" value="DNA_pol3_beta_2"/>
    <property type="match status" value="1"/>
</dbReference>
<accession>A0A0G0NEP0</accession>
<dbReference type="InterPro" id="IPR001001">
    <property type="entry name" value="DNA_polIII_beta"/>
</dbReference>
<comment type="similarity">
    <text evidence="2 9">Belongs to the beta sliding clamp family.</text>
</comment>
<evidence type="ECO:0000259" key="11">
    <source>
        <dbReference type="Pfam" id="PF02767"/>
    </source>
</evidence>
<dbReference type="STRING" id="1618550.UT39_C0009G0036"/>
<dbReference type="PIRSF" id="PIRSF000804">
    <property type="entry name" value="DNA_pol_III_b"/>
    <property type="match status" value="1"/>
</dbReference>
<evidence type="ECO:0000313" key="13">
    <source>
        <dbReference type="EMBL" id="KKR11276.1"/>
    </source>
</evidence>
<evidence type="ECO:0000313" key="14">
    <source>
        <dbReference type="Proteomes" id="UP000034246"/>
    </source>
</evidence>
<keyword evidence="8" id="KW-0238">DNA-binding</keyword>
<dbReference type="NCBIfam" id="TIGR00663">
    <property type="entry name" value="dnan"/>
    <property type="match status" value="1"/>
</dbReference>
<sequence length="375" mass="41837">MKLRVSRKSFFDALSITSRFTSYKAQLPILGNILLETKNNKLNISATNLEMSVCLAIAAKIESEGKITVPAKTIHDVASNLSGESVDLEVDKEQIFLKCGSFSSKLLGIVASDFPPIPASVSKNALEIPSETFLESLPKVLYCVSSDETRPTLTGVLMILFKDLVSWVATDGFRLSKKDMPMKESSRETKIIIPKGVLSELIRIAKEQKIVLDYKKDEKQIVFQVGEAVLSSRVIEGEFPDFEKIIPQTYKLKLDVDRNELSQAIKLASVFARDAANVVKFIISEKTFKLNAESSQSGDQENSLDVKIESKDSQLFDEKGEFVIAFNCKYVEDYLNCVEGENIEIKFNDVNSPGVFLDTSDEKLLHLIMPVRLQS</sequence>
<dbReference type="InterPro" id="IPR046938">
    <property type="entry name" value="DNA_clamp_sf"/>
</dbReference>
<dbReference type="PANTHER" id="PTHR30478:SF0">
    <property type="entry name" value="BETA SLIDING CLAMP"/>
    <property type="match status" value="1"/>
</dbReference>
<gene>
    <name evidence="13" type="ORF">UT39_C0009G0036</name>
</gene>
<feature type="domain" description="DNA polymerase III beta sliding clamp central" evidence="11">
    <location>
        <begin position="127"/>
        <end position="241"/>
    </location>
</feature>
<feature type="domain" description="DNA polymerase III beta sliding clamp C-terminal" evidence="12">
    <location>
        <begin position="244"/>
        <end position="372"/>
    </location>
</feature>
<dbReference type="PANTHER" id="PTHR30478">
    <property type="entry name" value="DNA POLYMERASE III SUBUNIT BETA"/>
    <property type="match status" value="1"/>
</dbReference>
<proteinExistence type="inferred from homology"/>
<feature type="domain" description="DNA polymerase III beta sliding clamp N-terminal" evidence="10">
    <location>
        <begin position="1"/>
        <end position="117"/>
    </location>
</feature>
<evidence type="ECO:0000256" key="3">
    <source>
        <dbReference type="ARBA" id="ARBA00022490"/>
    </source>
</evidence>
<evidence type="ECO:0000256" key="6">
    <source>
        <dbReference type="ARBA" id="ARBA00022705"/>
    </source>
</evidence>
<evidence type="ECO:0000256" key="8">
    <source>
        <dbReference type="ARBA" id="ARBA00023125"/>
    </source>
</evidence>
<dbReference type="GO" id="GO:0005737">
    <property type="term" value="C:cytoplasm"/>
    <property type="evidence" value="ECO:0007669"/>
    <property type="project" value="UniProtKB-SubCell"/>
</dbReference>
<reference evidence="13 14" key="1">
    <citation type="journal article" date="2015" name="Nature">
        <title>rRNA introns, odd ribosomes, and small enigmatic genomes across a large radiation of phyla.</title>
        <authorList>
            <person name="Brown C.T."/>
            <person name="Hug L.A."/>
            <person name="Thomas B.C."/>
            <person name="Sharon I."/>
            <person name="Castelle C.J."/>
            <person name="Singh A."/>
            <person name="Wilkins M.J."/>
            <person name="Williams K.H."/>
            <person name="Banfield J.F."/>
        </authorList>
    </citation>
    <scope>NUCLEOTIDE SEQUENCE [LARGE SCALE GENOMIC DNA]</scope>
</reference>
<keyword evidence="5 9" id="KW-0548">Nucleotidyltransferase</keyword>
<dbReference type="GO" id="GO:0006271">
    <property type="term" value="P:DNA strand elongation involved in DNA replication"/>
    <property type="evidence" value="ECO:0007669"/>
    <property type="project" value="TreeGrafter"/>
</dbReference>
<dbReference type="SUPFAM" id="SSF55979">
    <property type="entry name" value="DNA clamp"/>
    <property type="match status" value="3"/>
</dbReference>
<dbReference type="GO" id="GO:0003887">
    <property type="term" value="F:DNA-directed DNA polymerase activity"/>
    <property type="evidence" value="ECO:0007669"/>
    <property type="project" value="UniProtKB-UniRule"/>
</dbReference>
<dbReference type="CDD" id="cd00140">
    <property type="entry name" value="beta_clamp"/>
    <property type="match status" value="1"/>
</dbReference>
<comment type="caution">
    <text evidence="13">The sequence shown here is derived from an EMBL/GenBank/DDBJ whole genome shotgun (WGS) entry which is preliminary data.</text>
</comment>
<dbReference type="GO" id="GO:0008408">
    <property type="term" value="F:3'-5' exonuclease activity"/>
    <property type="evidence" value="ECO:0007669"/>
    <property type="project" value="InterPro"/>
</dbReference>
<dbReference type="AlphaFoldDB" id="A0A0G0NEP0"/>
<dbReference type="InterPro" id="IPR022635">
    <property type="entry name" value="DNA_polIII_beta_C"/>
</dbReference>
<evidence type="ECO:0000259" key="10">
    <source>
        <dbReference type="Pfam" id="PF00712"/>
    </source>
</evidence>
<organism evidence="13 14">
    <name type="scientific">Candidatus Woesebacteria bacterium GW2011_GWA1_39_21</name>
    <dbReference type="NCBI Taxonomy" id="1618550"/>
    <lineage>
        <taxon>Bacteria</taxon>
        <taxon>Candidatus Woeseibacteriota</taxon>
    </lineage>
</organism>
<comment type="subunit">
    <text evidence="9">Forms a ring-shaped head-to-tail homodimer around DNA.</text>
</comment>
<comment type="subcellular location">
    <subcellularLocation>
        <location evidence="1 9">Cytoplasm</location>
    </subcellularLocation>
</comment>
<keyword evidence="6 9" id="KW-0235">DNA replication</keyword>
<dbReference type="SMART" id="SM00480">
    <property type="entry name" value="POL3Bc"/>
    <property type="match status" value="1"/>
</dbReference>
<protein>
    <recommendedName>
        <fullName evidence="9">Beta sliding clamp</fullName>
    </recommendedName>
</protein>